<dbReference type="GO" id="GO:0036503">
    <property type="term" value="P:ERAD pathway"/>
    <property type="evidence" value="ECO:0007669"/>
    <property type="project" value="TreeGrafter"/>
</dbReference>
<keyword evidence="4" id="KW-0647">Proteasome</keyword>
<dbReference type="GO" id="GO:0043248">
    <property type="term" value="P:proteasome assembly"/>
    <property type="evidence" value="ECO:0007669"/>
    <property type="project" value="EnsemblFungi"/>
</dbReference>
<dbReference type="GO" id="GO:0042030">
    <property type="term" value="F:ATPase inhibitor activity"/>
    <property type="evidence" value="ECO:0007669"/>
    <property type="project" value="EnsemblFungi"/>
</dbReference>
<keyword evidence="3" id="KW-0677">Repeat</keyword>
<dbReference type="eggNOG" id="KOG0915">
    <property type="taxonomic scope" value="Eukaryota"/>
</dbReference>
<dbReference type="OrthoDB" id="16066at2759"/>
<evidence type="ECO:0000256" key="4">
    <source>
        <dbReference type="ARBA" id="ARBA00022942"/>
    </source>
</evidence>
<reference evidence="7 8" key="1">
    <citation type="journal article" date="2007" name="Proc. Natl. Acad. Sci. U.S.A.">
        <title>Independent sorting-out of thousands of duplicated gene pairs in two yeast species descended from a whole-genome duplication.</title>
        <authorList>
            <person name="Scannell D.R."/>
            <person name="Frank A.C."/>
            <person name="Conant G.C."/>
            <person name="Byrne K.P."/>
            <person name="Woolfit M."/>
            <person name="Wolfe K.H."/>
        </authorList>
    </citation>
    <scope>NUCLEOTIDE SEQUENCE [LARGE SCALE GENOMIC DNA]</scope>
    <source>
        <strain evidence="8">ATCC 22028 / DSM 70294 / BCRC 21397 / CBS 2163 / NBRC 10782 / NRRL Y-8283 / UCD 57-17</strain>
    </source>
</reference>
<evidence type="ECO:0000313" key="7">
    <source>
        <dbReference type="EMBL" id="EDO16124.1"/>
    </source>
</evidence>
<dbReference type="KEGG" id="vpo:Kpol_1070p5"/>
<dbReference type="OMA" id="CRIKDIE"/>
<evidence type="ECO:0000256" key="3">
    <source>
        <dbReference type="ARBA" id="ARBA00022737"/>
    </source>
</evidence>
<evidence type="ECO:0000256" key="1">
    <source>
        <dbReference type="ARBA" id="ARBA00004496"/>
    </source>
</evidence>
<dbReference type="GeneID" id="5544278"/>
<proteinExistence type="predicted"/>
<name>A7TNK7_VANPO</name>
<dbReference type="Pfam" id="PF24492">
    <property type="entry name" value="HEAT_ECM29"/>
    <property type="match status" value="1"/>
</dbReference>
<dbReference type="InterPro" id="IPR016024">
    <property type="entry name" value="ARM-type_fold"/>
</dbReference>
<evidence type="ECO:0000313" key="8">
    <source>
        <dbReference type="Proteomes" id="UP000000267"/>
    </source>
</evidence>
<feature type="domain" description="Proteasome adapter and scaffold protein ECM29 HEAT-repeat" evidence="6">
    <location>
        <begin position="1302"/>
        <end position="1463"/>
    </location>
</feature>
<dbReference type="PANTHER" id="PTHR23346">
    <property type="entry name" value="TRANSLATIONAL ACTIVATOR GCN1-RELATED"/>
    <property type="match status" value="1"/>
</dbReference>
<dbReference type="Pfam" id="PF13001">
    <property type="entry name" value="ECM29_N"/>
    <property type="match status" value="1"/>
</dbReference>
<dbReference type="PhylomeDB" id="A7TNK7"/>
<dbReference type="GO" id="GO:0005737">
    <property type="term" value="C:cytoplasm"/>
    <property type="evidence" value="ECO:0007669"/>
    <property type="project" value="UniProtKB-SubCell"/>
</dbReference>
<dbReference type="FunCoup" id="A7TNK7">
    <property type="interactions" value="1055"/>
</dbReference>
<accession>A7TNK7</accession>
<dbReference type="Gene3D" id="1.25.10.10">
    <property type="entry name" value="Leucine-rich Repeat Variant"/>
    <property type="match status" value="3"/>
</dbReference>
<protein>
    <recommendedName>
        <fullName evidence="9">Proteasome component ECM29</fullName>
    </recommendedName>
</protein>
<dbReference type="SUPFAM" id="SSF48371">
    <property type="entry name" value="ARM repeat"/>
    <property type="match status" value="3"/>
</dbReference>
<keyword evidence="2" id="KW-0963">Cytoplasm</keyword>
<dbReference type="Proteomes" id="UP000000267">
    <property type="component" value="Unassembled WGS sequence"/>
</dbReference>
<dbReference type="InterPro" id="IPR055443">
    <property type="entry name" value="HEAT_ECM29"/>
</dbReference>
<sequence>MALSEEKEKELVEKVELRIALADTPEKYQQTLDIFLAPLLLKLSSNFESVRKSVFDIIKDVLIRFNALKTVTLPVDKLLLQAKTPNLDPNQDSSNVRLYSLLLVSKGIDRMDNDAKKELIPKVMDGISLMPINSSSRLFHILCKLILSWKPPLKGSPEEDEIRSFLKLENSDDLEFLLSYFTKFFLLIPAKPNPESGIVPRGYSCPGLNSNDVSFFTYNAGVSFTQNQLLQYKSAIFKFVTNGFVPEDEVLVKFLCVVSADNSDLSDSAKQNLKRLSIPYEDNDFISFLIRLYIGDKSTGTPPVKPDLQERIMSILNSSIVATEDRNNVSLICSIGLNSSNYKLRSLCLEFIRLVAKYNYQNLSNSESGSNISGYSTSIASLIRNNLHTEGWPRLQIGYSTPNFNTSILQRRLQYETLGDILRKDFELVEDMSYIEFLFDSLKGDLSEFISSIQEALTSLTIHLKRLPSNSKEKLRKILKNFLKDDYELELLDESKKDSVMACRYISIKFANAAFDFDDPEARLLNILGTARTNRFDVIEEAHKGLNPYWFRVTTASNTTEFKKTSDLLASDIQETKFPDTREIVEVVLKELKNSIGLSKFTISKTLGTATRFIKQSIISNAIYSESTIILQDENWSLRIEKAADIDEKIDMLLYKHIIQLESPWYTKFIILLLNEFVLKTQDGKQLYFSEYEDSIFGQTLLFLLKYSSRSTLSELNRQLTDLFEYLLDIDKRNDTDLDIAANSLGIISTECSNSPELNFILQSLENNFSSMDKCTLIYTASYALPRLILSIEENSRYRTLAESLLDEIENNFNHSKIKKYIPKFISQIAKHSVLLNFGIERKDQFISKSIEFLSPRLLSDESSIEAIGILSIYSEDTSTTENIFEKLFDTHTSSQVELLFSVGEALSVLASRWESKFLSKQLDVGGQLEKLSKAFPGKNEKYVLEKVMEACDNTKPSLRKASCIWLLSIVQYCGSSNIIKENCRDIHMKFLRFLGDRDEFVQESASRGLSLVYELGGKDLKEDMISGLLTSFMDTSSGMKMTSGSVSNETQLFENGTLNIGDDSVRTYKDILNLASEVGDPSLVYKFMALSKNSALWSSRKGIAFGLGAIMSKVSLDKMLVENEKIGIKLIPKLFRYRFDPNTSVSNSMNDIWKTLVPDSSTVINFYFEPILSELLSDMSNKEWRVREASTSALLQLVQTQPKEKLADKIIDIWTMAFRTMDDIKESVREVGTKLTTALAKILARSVDIKNGATPEASSQTLKIILPFLLGSKGINSDAEDIRSVALKTLLDLVKNAGPSIKEFAPQLVYEFTLLFSSIEPQAINYLALNAENYKLDSSMIDAQRSNVVSNSPLFNAINLLIINSDDSNMESHVNNAIKAVRKSVGLPSKVAASIVLNTLVKKYVLTIGPFCGKLLKCCVNAMDDRNDSVKEAFAVSFGHINRISSLDKAIKYANMVAEKYFSSSSISDKKVVGTIINSVLKYANTQFNNLASIYMPLVFIASNDPEEKMGNYFKEIWIEGTTSGTGTVKLYLPEIMDLLEKNISSSDFSLRHTCAKSVSRLCLDVDTSLKESEVLRLFGIIIKALEGRSWNGKEAVADAIVSLVLKFKDVVISNIELQETITKTLCTEVSRKNEVYVRKVIFPFASYLGVFSNDELIAKFISISQIIIDGYEPDAEDAENSGNLTTKRIKTSNDISKKSSKENIKKEEFLVKLLRASSKLCKIQNDGNYPTSLLSFIVENISLLYKNDYVLYTWRTQLAASEIGSEIVELLPEDGYPSQILEEFRILWEIIFEHNCNSENIENVKLKMVMLAGNIISKFPDLRLMVEKNLIDFSEQDLTPRIEAELKSLSLNK</sequence>
<comment type="subcellular location">
    <subcellularLocation>
        <location evidence="1">Cytoplasm</location>
    </subcellularLocation>
</comment>
<dbReference type="HOGENOM" id="CLU_000880_1_1_1"/>
<evidence type="ECO:0000259" key="6">
    <source>
        <dbReference type="Pfam" id="PF24492"/>
    </source>
</evidence>
<keyword evidence="8" id="KW-1185">Reference proteome</keyword>
<organism evidence="8">
    <name type="scientific">Vanderwaltozyma polyspora (strain ATCC 22028 / DSM 70294 / BCRC 21397 / CBS 2163 / NBRC 10782 / NRRL Y-8283 / UCD 57-17)</name>
    <name type="common">Kluyveromyces polysporus</name>
    <dbReference type="NCBI Taxonomy" id="436907"/>
    <lineage>
        <taxon>Eukaryota</taxon>
        <taxon>Fungi</taxon>
        <taxon>Dikarya</taxon>
        <taxon>Ascomycota</taxon>
        <taxon>Saccharomycotina</taxon>
        <taxon>Saccharomycetes</taxon>
        <taxon>Saccharomycetales</taxon>
        <taxon>Saccharomycetaceae</taxon>
        <taxon>Vanderwaltozyma</taxon>
    </lineage>
</organism>
<dbReference type="GO" id="GO:0060090">
    <property type="term" value="F:molecular adaptor activity"/>
    <property type="evidence" value="ECO:0007669"/>
    <property type="project" value="EnsemblFungi"/>
</dbReference>
<feature type="domain" description="Proteasome component Ecm29 N-terminal" evidence="5">
    <location>
        <begin position="12"/>
        <end position="529"/>
    </location>
</feature>
<dbReference type="InterPro" id="IPR024372">
    <property type="entry name" value="Ecm29_N"/>
</dbReference>
<evidence type="ECO:0008006" key="9">
    <source>
        <dbReference type="Google" id="ProtNLM"/>
    </source>
</evidence>
<dbReference type="STRING" id="436907.A7TNK7"/>
<dbReference type="RefSeq" id="XP_001643982.1">
    <property type="nucleotide sequence ID" value="XM_001643932.1"/>
</dbReference>
<evidence type="ECO:0000256" key="2">
    <source>
        <dbReference type="ARBA" id="ARBA00022490"/>
    </source>
</evidence>
<dbReference type="EMBL" id="DS480432">
    <property type="protein sequence ID" value="EDO16124.1"/>
    <property type="molecule type" value="Genomic_DNA"/>
</dbReference>
<dbReference type="PANTHER" id="PTHR23346:SF19">
    <property type="entry name" value="PROTEASOME ADAPTER AND SCAFFOLD PROTEIN ECM29"/>
    <property type="match status" value="1"/>
</dbReference>
<dbReference type="GO" id="GO:0005634">
    <property type="term" value="C:nucleus"/>
    <property type="evidence" value="ECO:0007669"/>
    <property type="project" value="EnsemblFungi"/>
</dbReference>
<evidence type="ECO:0000259" key="5">
    <source>
        <dbReference type="Pfam" id="PF13001"/>
    </source>
</evidence>
<dbReference type="GO" id="GO:0000502">
    <property type="term" value="C:proteasome complex"/>
    <property type="evidence" value="ECO:0007669"/>
    <property type="project" value="UniProtKB-KW"/>
</dbReference>
<dbReference type="InParanoid" id="A7TNK7"/>
<dbReference type="InterPro" id="IPR011989">
    <property type="entry name" value="ARM-like"/>
</dbReference>
<gene>
    <name evidence="7" type="ORF">Kpol_1070p5</name>
</gene>